<feature type="non-terminal residue" evidence="1">
    <location>
        <position position="83"/>
    </location>
</feature>
<sequence length="83" mass="9445">TTALLDSGAFSCYIDQRFAEKYGFKMIPLNQEIRILNADASPNKGGAITHRVVTSILIGKHRSTEKHNPRVDWEHREVTFSRC</sequence>
<dbReference type="EMBL" id="KV427629">
    <property type="protein sequence ID" value="KZT05498.1"/>
    <property type="molecule type" value="Genomic_DNA"/>
</dbReference>
<evidence type="ECO:0000313" key="2">
    <source>
        <dbReference type="Proteomes" id="UP000076871"/>
    </source>
</evidence>
<accession>A0A165DRU4</accession>
<gene>
    <name evidence="1" type="ORF">LAESUDRAFT_630879</name>
</gene>
<evidence type="ECO:0000313" key="1">
    <source>
        <dbReference type="EMBL" id="KZT05498.1"/>
    </source>
</evidence>
<name>A0A165DRU4_9APHY</name>
<feature type="non-terminal residue" evidence="1">
    <location>
        <position position="1"/>
    </location>
</feature>
<protein>
    <recommendedName>
        <fullName evidence="3">Peptidase A2 domain-containing protein</fullName>
    </recommendedName>
</protein>
<reference evidence="1 2" key="1">
    <citation type="journal article" date="2016" name="Mol. Biol. Evol.">
        <title>Comparative Genomics of Early-Diverging Mushroom-Forming Fungi Provides Insights into the Origins of Lignocellulose Decay Capabilities.</title>
        <authorList>
            <person name="Nagy L.G."/>
            <person name="Riley R."/>
            <person name="Tritt A."/>
            <person name="Adam C."/>
            <person name="Daum C."/>
            <person name="Floudas D."/>
            <person name="Sun H."/>
            <person name="Yadav J.S."/>
            <person name="Pangilinan J."/>
            <person name="Larsson K.H."/>
            <person name="Matsuura K."/>
            <person name="Barry K."/>
            <person name="Labutti K."/>
            <person name="Kuo R."/>
            <person name="Ohm R.A."/>
            <person name="Bhattacharya S.S."/>
            <person name="Shirouzu T."/>
            <person name="Yoshinaga Y."/>
            <person name="Martin F.M."/>
            <person name="Grigoriev I.V."/>
            <person name="Hibbett D.S."/>
        </authorList>
    </citation>
    <scope>NUCLEOTIDE SEQUENCE [LARGE SCALE GENOMIC DNA]</scope>
    <source>
        <strain evidence="1 2">93-53</strain>
    </source>
</reference>
<dbReference type="OrthoDB" id="128646at2759"/>
<dbReference type="AlphaFoldDB" id="A0A165DRU4"/>
<evidence type="ECO:0008006" key="3">
    <source>
        <dbReference type="Google" id="ProtNLM"/>
    </source>
</evidence>
<keyword evidence="2" id="KW-1185">Reference proteome</keyword>
<dbReference type="GeneID" id="63820422"/>
<proteinExistence type="predicted"/>
<organism evidence="1 2">
    <name type="scientific">Laetiporus sulphureus 93-53</name>
    <dbReference type="NCBI Taxonomy" id="1314785"/>
    <lineage>
        <taxon>Eukaryota</taxon>
        <taxon>Fungi</taxon>
        <taxon>Dikarya</taxon>
        <taxon>Basidiomycota</taxon>
        <taxon>Agaricomycotina</taxon>
        <taxon>Agaricomycetes</taxon>
        <taxon>Polyporales</taxon>
        <taxon>Laetiporus</taxon>
    </lineage>
</organism>
<dbReference type="RefSeq" id="XP_040763238.1">
    <property type="nucleotide sequence ID" value="XM_040903391.1"/>
</dbReference>
<dbReference type="Proteomes" id="UP000076871">
    <property type="component" value="Unassembled WGS sequence"/>
</dbReference>
<dbReference type="InParanoid" id="A0A165DRU4"/>